<dbReference type="AlphaFoldDB" id="A0A2W5VA72"/>
<evidence type="ECO:0000313" key="1">
    <source>
        <dbReference type="EMBL" id="PZR12774.1"/>
    </source>
</evidence>
<evidence type="ECO:0008006" key="3">
    <source>
        <dbReference type="Google" id="ProtNLM"/>
    </source>
</evidence>
<name>A0A2W5VA72_9BACT</name>
<evidence type="ECO:0000313" key="2">
    <source>
        <dbReference type="Proteomes" id="UP000249061"/>
    </source>
</evidence>
<organism evidence="1 2">
    <name type="scientific">Archangium gephyra</name>
    <dbReference type="NCBI Taxonomy" id="48"/>
    <lineage>
        <taxon>Bacteria</taxon>
        <taxon>Pseudomonadati</taxon>
        <taxon>Myxococcota</taxon>
        <taxon>Myxococcia</taxon>
        <taxon>Myxococcales</taxon>
        <taxon>Cystobacterineae</taxon>
        <taxon>Archangiaceae</taxon>
        <taxon>Archangium</taxon>
    </lineage>
</organism>
<proteinExistence type="predicted"/>
<sequence>MVYLRSSCGSTGSDVACGQGTAAATSATFTTNLSSGTYDLVVDSYGAGGSFNLTLSQTTPMAPPISDTCTPASPLITGPGTMTGTGTITGLAANYTSGSNIGGCTGSGSGPDGVYLIQHPTTGPLSVSVTRPAGSMYSPIIYLRSTCAQSTTDVACHAPDTTNCSNGTSASLNVSSLQAGTYYLFLDTCGTSNTGAYTVTVTQ</sequence>
<comment type="caution">
    <text evidence="1">The sequence shown here is derived from an EMBL/GenBank/DDBJ whole genome shotgun (WGS) entry which is preliminary data.</text>
</comment>
<dbReference type="Proteomes" id="UP000249061">
    <property type="component" value="Unassembled WGS sequence"/>
</dbReference>
<reference evidence="1 2" key="1">
    <citation type="submission" date="2017-08" db="EMBL/GenBank/DDBJ databases">
        <title>Infants hospitalized years apart are colonized by the same room-sourced microbial strains.</title>
        <authorList>
            <person name="Brooks B."/>
            <person name="Olm M.R."/>
            <person name="Firek B.A."/>
            <person name="Baker R."/>
            <person name="Thomas B.C."/>
            <person name="Morowitz M.J."/>
            <person name="Banfield J.F."/>
        </authorList>
    </citation>
    <scope>NUCLEOTIDE SEQUENCE [LARGE SCALE GENOMIC DNA]</scope>
    <source>
        <strain evidence="1">S2_003_000_R2_14</strain>
    </source>
</reference>
<gene>
    <name evidence="1" type="ORF">DI536_14495</name>
</gene>
<accession>A0A2W5VA72</accession>
<dbReference type="EMBL" id="QFQP01000011">
    <property type="protein sequence ID" value="PZR12774.1"/>
    <property type="molecule type" value="Genomic_DNA"/>
</dbReference>
<protein>
    <recommendedName>
        <fullName evidence="3">Peptidase C-terminal archaeal/bacterial domain-containing protein</fullName>
    </recommendedName>
</protein>
<dbReference type="Gene3D" id="2.60.120.380">
    <property type="match status" value="1"/>
</dbReference>